<feature type="region of interest" description="Disordered" evidence="2">
    <location>
        <begin position="112"/>
        <end position="179"/>
    </location>
</feature>
<evidence type="ECO:0000313" key="4">
    <source>
        <dbReference type="Proteomes" id="UP000193648"/>
    </source>
</evidence>
<accession>A0A1Y2GEF4</accession>
<dbReference type="InterPro" id="IPR026768">
    <property type="entry name" value="YPEH2ZP"/>
</dbReference>
<comment type="caution">
    <text evidence="3">The sequence shown here is derived from an EMBL/GenBank/DDBJ whole genome shotgun (WGS) entry which is preliminary data.</text>
</comment>
<proteinExistence type="inferred from homology"/>
<dbReference type="InParanoid" id="A0A1Y2GEF4"/>
<feature type="compositionally biased region" description="Low complexity" evidence="2">
    <location>
        <begin position="112"/>
        <end position="138"/>
    </location>
</feature>
<dbReference type="OrthoDB" id="2526683at2759"/>
<evidence type="ECO:0000256" key="1">
    <source>
        <dbReference type="ARBA" id="ARBA00006888"/>
    </source>
</evidence>
<feature type="region of interest" description="Disordered" evidence="2">
    <location>
        <begin position="1"/>
        <end position="22"/>
    </location>
</feature>
<keyword evidence="4" id="KW-1185">Reference proteome</keyword>
<dbReference type="GeneID" id="33570951"/>
<feature type="region of interest" description="Disordered" evidence="2">
    <location>
        <begin position="45"/>
        <end position="69"/>
    </location>
</feature>
<gene>
    <name evidence="3" type="ORF">BCR41DRAFT_399958</name>
</gene>
<feature type="compositionally biased region" description="Polar residues" evidence="2">
    <location>
        <begin position="139"/>
        <end position="160"/>
    </location>
</feature>
<dbReference type="EMBL" id="MCFF01000044">
    <property type="protein sequence ID" value="ORZ06761.1"/>
    <property type="molecule type" value="Genomic_DNA"/>
</dbReference>
<dbReference type="PANTHER" id="PTHR31841">
    <property type="entry name" value="PROTEIN FAM72A-RELATED"/>
    <property type="match status" value="1"/>
</dbReference>
<dbReference type="Pfam" id="PF14976">
    <property type="entry name" value="YPEH2ZP"/>
    <property type="match status" value="1"/>
</dbReference>
<dbReference type="PANTHER" id="PTHR31841:SF1">
    <property type="entry name" value="PROTEIN FAM72A-RELATED"/>
    <property type="match status" value="1"/>
</dbReference>
<comment type="similarity">
    <text evidence="1">Belongs to the FAM72 family.</text>
</comment>
<name>A0A1Y2GEF4_9FUNG</name>
<organism evidence="3 4">
    <name type="scientific">Lobosporangium transversale</name>
    <dbReference type="NCBI Taxonomy" id="64571"/>
    <lineage>
        <taxon>Eukaryota</taxon>
        <taxon>Fungi</taxon>
        <taxon>Fungi incertae sedis</taxon>
        <taxon>Mucoromycota</taxon>
        <taxon>Mortierellomycotina</taxon>
        <taxon>Mortierellomycetes</taxon>
        <taxon>Mortierellales</taxon>
        <taxon>Mortierellaceae</taxon>
        <taxon>Lobosporangium</taxon>
    </lineage>
</organism>
<sequence length="310" mass="34743">MSSAHSSTPCPPEEMISTTNLSYPPTLSIPSVSYQSNSYSLQYRQQGQEYQHRMPPTRQRHRSLSNGGSPYAIARISQWEGESMNSPTMRRGPSLPMAQHQLQLQQYHQYLGNINDNNNSNNNSNNNNSSDSSSSSNSHQSGYTHQPTMGNQQWNHPNYRQQQQQQPSMSSTPPPFNNAPVVRHPLWRLECSSCKATLCEQAMQGHLVGDPSKKLFSTNLAIGVLGLPDRPVSIICPCKFHLFACASCGSVCGYNLSQPCAGCETNRGNGHFWIFYAQEIIAHWRTLGDRNMFWDDLPTWNHKADGNVGR</sequence>
<dbReference type="Proteomes" id="UP000193648">
    <property type="component" value="Unassembled WGS sequence"/>
</dbReference>
<dbReference type="GO" id="GO:0005829">
    <property type="term" value="C:cytosol"/>
    <property type="evidence" value="ECO:0007669"/>
    <property type="project" value="TreeGrafter"/>
</dbReference>
<evidence type="ECO:0000313" key="3">
    <source>
        <dbReference type="EMBL" id="ORZ06761.1"/>
    </source>
</evidence>
<reference evidence="3 4" key="1">
    <citation type="submission" date="2016-07" db="EMBL/GenBank/DDBJ databases">
        <title>Pervasive Adenine N6-methylation of Active Genes in Fungi.</title>
        <authorList>
            <consortium name="DOE Joint Genome Institute"/>
            <person name="Mondo S.J."/>
            <person name="Dannebaum R.O."/>
            <person name="Kuo R.C."/>
            <person name="Labutti K."/>
            <person name="Haridas S."/>
            <person name="Kuo A."/>
            <person name="Salamov A."/>
            <person name="Ahrendt S.R."/>
            <person name="Lipzen A."/>
            <person name="Sullivan W."/>
            <person name="Andreopoulos W.B."/>
            <person name="Clum A."/>
            <person name="Lindquist E."/>
            <person name="Daum C."/>
            <person name="Ramamoorthy G.K."/>
            <person name="Gryganskyi A."/>
            <person name="Culley D."/>
            <person name="Magnuson J.K."/>
            <person name="James T.Y."/>
            <person name="O'Malley M.A."/>
            <person name="Stajich J.E."/>
            <person name="Spatafora J.W."/>
            <person name="Visel A."/>
            <person name="Grigoriev I.V."/>
        </authorList>
    </citation>
    <scope>NUCLEOTIDE SEQUENCE [LARGE SCALE GENOMIC DNA]</scope>
    <source>
        <strain evidence="3 4">NRRL 3116</strain>
    </source>
</reference>
<dbReference type="AlphaFoldDB" id="A0A1Y2GEF4"/>
<dbReference type="RefSeq" id="XP_021877682.1">
    <property type="nucleotide sequence ID" value="XM_022029108.1"/>
</dbReference>
<protein>
    <submittedName>
        <fullName evidence="3">FAM72 protein-domain-containing protein</fullName>
    </submittedName>
</protein>
<evidence type="ECO:0000256" key="2">
    <source>
        <dbReference type="SAM" id="MobiDB-lite"/>
    </source>
</evidence>